<dbReference type="GO" id="GO:0016301">
    <property type="term" value="F:kinase activity"/>
    <property type="evidence" value="ECO:0007669"/>
    <property type="project" value="UniProtKB-KW"/>
</dbReference>
<dbReference type="InterPro" id="IPR036097">
    <property type="entry name" value="HisK_dim/P_sf"/>
</dbReference>
<dbReference type="EC" id="2.7.13.3" evidence="2"/>
<proteinExistence type="predicted"/>
<sequence>MAIEHRNPLKSMLFFPLMAGTQHLEKPESKYPIIVVNLLALTLSVLVLSIGTYFYTLKQSWWIAGGIVVEVTGFAIVIALNQWKKFFQANLLMLIANGMFAAYWSLILGTGVSMDLLLAFLFLIIFHLTGSLFLYKERKVLIVSLVTVVTLMVVVQINTYYRFIAPLSFSNGIISAMRFITSGAFFVLIVLILASYMTQINSLLSSEIKLKNASIAKSTFLRETYHELRTPLNNIFGIIQLLQLDKDKFNTDEMKEIDNLYAACYTARNIINNVLDMSRIEAGKFNEIIKESFRLNDCIEHCVMMNHYIANARGIRISYTPARQLPTLIHTDKIILIKIINNLLSNAAKFSLPDSLIEVKASCNNKDFLFQVSNQGCINKEKIAKIFEPFFTERNQYAENTGLGLQITKHLIELLGGDISIESDNNYTVFTFNIPYEIAQYSTPAAVSNLDLKNNSFSGARAVIIEDDEASGALITKLISRLGINATLCNNGRSGLTSIESEKPDIVITDMHMEKMGGVELLRHIRETQELKNIPVIIVSGDAFNSASENILSAGADAFLTKPIHFKELYNELYKQLPQFHKSA</sequence>
<dbReference type="PRINTS" id="PR00344">
    <property type="entry name" value="BCTRLSENSOR"/>
</dbReference>
<feature type="transmembrane region" description="Helical" evidence="5">
    <location>
        <begin position="173"/>
        <end position="196"/>
    </location>
</feature>
<dbReference type="PANTHER" id="PTHR43547">
    <property type="entry name" value="TWO-COMPONENT HISTIDINE KINASE"/>
    <property type="match status" value="1"/>
</dbReference>
<keyword evidence="8" id="KW-0808">Transferase</keyword>
<feature type="domain" description="Response regulatory" evidence="7">
    <location>
        <begin position="461"/>
        <end position="577"/>
    </location>
</feature>
<evidence type="ECO:0000256" key="2">
    <source>
        <dbReference type="ARBA" id="ARBA00012438"/>
    </source>
</evidence>
<dbReference type="SMART" id="SM00388">
    <property type="entry name" value="HisKA"/>
    <property type="match status" value="1"/>
</dbReference>
<dbReference type="InterPro" id="IPR004358">
    <property type="entry name" value="Sig_transdc_His_kin-like_C"/>
</dbReference>
<dbReference type="Pfam" id="PF00512">
    <property type="entry name" value="HisKA"/>
    <property type="match status" value="1"/>
</dbReference>
<dbReference type="PROSITE" id="PS50109">
    <property type="entry name" value="HIS_KIN"/>
    <property type="match status" value="1"/>
</dbReference>
<dbReference type="Gene3D" id="3.30.565.10">
    <property type="entry name" value="Histidine kinase-like ATPase, C-terminal domain"/>
    <property type="match status" value="1"/>
</dbReference>
<keyword evidence="8" id="KW-0418">Kinase</keyword>
<organism evidence="8 9">
    <name type="scientific">Chitinophaga nivalis</name>
    <dbReference type="NCBI Taxonomy" id="2991709"/>
    <lineage>
        <taxon>Bacteria</taxon>
        <taxon>Pseudomonadati</taxon>
        <taxon>Bacteroidota</taxon>
        <taxon>Chitinophagia</taxon>
        <taxon>Chitinophagales</taxon>
        <taxon>Chitinophagaceae</taxon>
        <taxon>Chitinophaga</taxon>
    </lineage>
</organism>
<protein>
    <recommendedName>
        <fullName evidence="2">histidine kinase</fullName>
        <ecNumber evidence="2">2.7.13.3</ecNumber>
    </recommendedName>
</protein>
<feature type="transmembrane region" description="Helical" evidence="5">
    <location>
        <begin position="140"/>
        <end position="161"/>
    </location>
</feature>
<comment type="catalytic activity">
    <reaction evidence="1">
        <text>ATP + protein L-histidine = ADP + protein N-phospho-L-histidine.</text>
        <dbReference type="EC" id="2.7.13.3"/>
    </reaction>
</comment>
<evidence type="ECO:0000259" key="6">
    <source>
        <dbReference type="PROSITE" id="PS50109"/>
    </source>
</evidence>
<dbReference type="SMART" id="SM00448">
    <property type="entry name" value="REC"/>
    <property type="match status" value="1"/>
</dbReference>
<dbReference type="PANTHER" id="PTHR43547:SF2">
    <property type="entry name" value="HYBRID SIGNAL TRANSDUCTION HISTIDINE KINASE C"/>
    <property type="match status" value="1"/>
</dbReference>
<dbReference type="SMART" id="SM00387">
    <property type="entry name" value="HATPase_c"/>
    <property type="match status" value="1"/>
</dbReference>
<dbReference type="InterPro" id="IPR001789">
    <property type="entry name" value="Sig_transdc_resp-reg_receiver"/>
</dbReference>
<dbReference type="Gene3D" id="3.40.50.2300">
    <property type="match status" value="1"/>
</dbReference>
<comment type="caution">
    <text evidence="8">The sequence shown here is derived from an EMBL/GenBank/DDBJ whole genome shotgun (WGS) entry which is preliminary data.</text>
</comment>
<dbReference type="InterPro" id="IPR005467">
    <property type="entry name" value="His_kinase_dom"/>
</dbReference>
<dbReference type="CDD" id="cd17546">
    <property type="entry name" value="REC_hyHK_CKI1_RcsC-like"/>
    <property type="match status" value="1"/>
</dbReference>
<dbReference type="InterPro" id="IPR003661">
    <property type="entry name" value="HisK_dim/P_dom"/>
</dbReference>
<feature type="transmembrane region" description="Helical" evidence="5">
    <location>
        <begin position="116"/>
        <end position="135"/>
    </location>
</feature>
<dbReference type="RefSeq" id="WP_264729049.1">
    <property type="nucleotide sequence ID" value="NZ_JAPDNR010000001.1"/>
</dbReference>
<keyword evidence="9" id="KW-1185">Reference proteome</keyword>
<dbReference type="EMBL" id="JAPDNS010000001">
    <property type="protein sequence ID" value="MCW3483575.1"/>
    <property type="molecule type" value="Genomic_DNA"/>
</dbReference>
<keyword evidence="3 4" id="KW-0597">Phosphoprotein</keyword>
<evidence type="ECO:0000256" key="3">
    <source>
        <dbReference type="ARBA" id="ARBA00022553"/>
    </source>
</evidence>
<dbReference type="InterPro" id="IPR003594">
    <property type="entry name" value="HATPase_dom"/>
</dbReference>
<keyword evidence="5" id="KW-1133">Transmembrane helix</keyword>
<dbReference type="Pfam" id="PF00072">
    <property type="entry name" value="Response_reg"/>
    <property type="match status" value="1"/>
</dbReference>
<evidence type="ECO:0000256" key="4">
    <source>
        <dbReference type="PROSITE-ProRule" id="PRU00169"/>
    </source>
</evidence>
<dbReference type="Gene3D" id="1.10.287.130">
    <property type="match status" value="1"/>
</dbReference>
<evidence type="ECO:0000313" key="9">
    <source>
        <dbReference type="Proteomes" id="UP001207742"/>
    </source>
</evidence>
<feature type="modified residue" description="4-aspartylphosphate" evidence="4">
    <location>
        <position position="510"/>
    </location>
</feature>
<evidence type="ECO:0000313" key="8">
    <source>
        <dbReference type="EMBL" id="MCW3483575.1"/>
    </source>
</evidence>
<dbReference type="PROSITE" id="PS50110">
    <property type="entry name" value="RESPONSE_REGULATORY"/>
    <property type="match status" value="1"/>
</dbReference>
<accession>A0ABT3IHY3</accession>
<evidence type="ECO:0000259" key="7">
    <source>
        <dbReference type="PROSITE" id="PS50110"/>
    </source>
</evidence>
<dbReference type="SUPFAM" id="SSF47384">
    <property type="entry name" value="Homodimeric domain of signal transducing histidine kinase"/>
    <property type="match status" value="1"/>
</dbReference>
<dbReference type="Proteomes" id="UP001207742">
    <property type="component" value="Unassembled WGS sequence"/>
</dbReference>
<evidence type="ECO:0000256" key="1">
    <source>
        <dbReference type="ARBA" id="ARBA00000085"/>
    </source>
</evidence>
<feature type="transmembrane region" description="Helical" evidence="5">
    <location>
        <begin position="61"/>
        <end position="79"/>
    </location>
</feature>
<dbReference type="InterPro" id="IPR036890">
    <property type="entry name" value="HATPase_C_sf"/>
</dbReference>
<dbReference type="CDD" id="cd00082">
    <property type="entry name" value="HisKA"/>
    <property type="match status" value="1"/>
</dbReference>
<keyword evidence="5" id="KW-0472">Membrane</keyword>
<dbReference type="SUPFAM" id="SSF52172">
    <property type="entry name" value="CheY-like"/>
    <property type="match status" value="1"/>
</dbReference>
<evidence type="ECO:0000256" key="5">
    <source>
        <dbReference type="SAM" id="Phobius"/>
    </source>
</evidence>
<keyword evidence="5" id="KW-0812">Transmembrane</keyword>
<dbReference type="Pfam" id="PF02518">
    <property type="entry name" value="HATPase_c"/>
    <property type="match status" value="1"/>
</dbReference>
<dbReference type="SUPFAM" id="SSF55874">
    <property type="entry name" value="ATPase domain of HSP90 chaperone/DNA topoisomerase II/histidine kinase"/>
    <property type="match status" value="1"/>
</dbReference>
<feature type="transmembrane region" description="Helical" evidence="5">
    <location>
        <begin position="33"/>
        <end position="55"/>
    </location>
</feature>
<name>A0ABT3IHY3_9BACT</name>
<dbReference type="InterPro" id="IPR011006">
    <property type="entry name" value="CheY-like_superfamily"/>
</dbReference>
<feature type="domain" description="Histidine kinase" evidence="6">
    <location>
        <begin position="223"/>
        <end position="438"/>
    </location>
</feature>
<reference evidence="8 9" key="1">
    <citation type="submission" date="2022-10" db="EMBL/GenBank/DDBJ databases">
        <title>Chitinophaga nivalis PC15 sp. nov., isolated from Pyeongchang county, South Korea.</title>
        <authorList>
            <person name="Trinh H.N."/>
        </authorList>
    </citation>
    <scope>NUCLEOTIDE SEQUENCE [LARGE SCALE GENOMIC DNA]</scope>
    <source>
        <strain evidence="8 9">PC14</strain>
    </source>
</reference>
<feature type="transmembrane region" description="Helical" evidence="5">
    <location>
        <begin position="91"/>
        <end position="110"/>
    </location>
</feature>
<gene>
    <name evidence="8" type="ORF">OL497_06705</name>
</gene>